<keyword evidence="4" id="KW-1185">Reference proteome</keyword>
<reference evidence="3 4" key="1">
    <citation type="submission" date="2024-04" db="EMBL/GenBank/DDBJ databases">
        <title>Phyllosticta paracitricarpa is synonymous to the EU quarantine fungus P. citricarpa based on phylogenomic analyses.</title>
        <authorList>
            <consortium name="Lawrence Berkeley National Laboratory"/>
            <person name="Van Ingen-Buijs V.A."/>
            <person name="Van Westerhoven A.C."/>
            <person name="Haridas S."/>
            <person name="Skiadas P."/>
            <person name="Martin F."/>
            <person name="Groenewald J.Z."/>
            <person name="Crous P.W."/>
            <person name="Seidl M.F."/>
        </authorList>
    </citation>
    <scope>NUCLEOTIDE SEQUENCE [LARGE SCALE GENOMIC DNA]</scope>
    <source>
        <strain evidence="3 4">CBS 122670</strain>
    </source>
</reference>
<accession>A0ABR1MSW4</accession>
<evidence type="ECO:0000313" key="4">
    <source>
        <dbReference type="Proteomes" id="UP001365128"/>
    </source>
</evidence>
<feature type="region of interest" description="Disordered" evidence="1">
    <location>
        <begin position="20"/>
        <end position="50"/>
    </location>
</feature>
<dbReference type="EMBL" id="JBBPDW010000001">
    <property type="protein sequence ID" value="KAK7556786.1"/>
    <property type="molecule type" value="Genomic_DNA"/>
</dbReference>
<gene>
    <name evidence="3" type="ORF">IWX46DRAFT_18384</name>
</gene>
<proteinExistence type="predicted"/>
<comment type="caution">
    <text evidence="3">The sequence shown here is derived from an EMBL/GenBank/DDBJ whole genome shotgun (WGS) entry which is preliminary data.</text>
</comment>
<evidence type="ECO:0000256" key="1">
    <source>
        <dbReference type="SAM" id="MobiDB-lite"/>
    </source>
</evidence>
<feature type="signal peptide" evidence="2">
    <location>
        <begin position="1"/>
        <end position="18"/>
    </location>
</feature>
<keyword evidence="2" id="KW-0732">Signal</keyword>
<dbReference type="Proteomes" id="UP001365128">
    <property type="component" value="Unassembled WGS sequence"/>
</dbReference>
<evidence type="ECO:0008006" key="5">
    <source>
        <dbReference type="Google" id="ProtNLM"/>
    </source>
</evidence>
<protein>
    <recommendedName>
        <fullName evidence="5">Secreted protein</fullName>
    </recommendedName>
</protein>
<evidence type="ECO:0000256" key="2">
    <source>
        <dbReference type="SAM" id="SignalP"/>
    </source>
</evidence>
<organism evidence="3 4">
    <name type="scientific">Phyllosticta citricarpa</name>
    <dbReference type="NCBI Taxonomy" id="55181"/>
    <lineage>
        <taxon>Eukaryota</taxon>
        <taxon>Fungi</taxon>
        <taxon>Dikarya</taxon>
        <taxon>Ascomycota</taxon>
        <taxon>Pezizomycotina</taxon>
        <taxon>Dothideomycetes</taxon>
        <taxon>Dothideomycetes incertae sedis</taxon>
        <taxon>Botryosphaeriales</taxon>
        <taxon>Phyllostictaceae</taxon>
        <taxon>Phyllosticta</taxon>
    </lineage>
</organism>
<name>A0ABR1MSW4_9PEZI</name>
<sequence length="97" mass="10911">MSVCLSFCLFVYTRRLLATSGGESVRRIRRRRQTRRRGDGDGDGDAGGGDNIINIVVIIFPSNAKSSQSRSFLMTTMTVVAIDEYVRHRQADKQTDR</sequence>
<feature type="chain" id="PRO_5046616590" description="Secreted protein" evidence="2">
    <location>
        <begin position="19"/>
        <end position="97"/>
    </location>
</feature>
<evidence type="ECO:0000313" key="3">
    <source>
        <dbReference type="EMBL" id="KAK7556786.1"/>
    </source>
</evidence>